<evidence type="ECO:0000313" key="1">
    <source>
        <dbReference type="EMBL" id="KAK1862285.1"/>
    </source>
</evidence>
<keyword evidence="2" id="KW-1185">Reference proteome</keyword>
<sequence length="158" mass="16046">MRKAGCSSSNGASAGRSCTLPPRRRPVCRCFPSGCPRRGAPAVGGRQPRTQLAAADPFPPPFPPPLQLGPSSPPPSRPGCGSSPRGPGKPAPPSPSASPLPVTVPGRYADRPSATPTETPRLRSRRGMAHDGVCKGMDEGWGAPAVATPPIPPLPVGG</sequence>
<proteinExistence type="predicted"/>
<name>A0ACC3BWL4_PYRYE</name>
<protein>
    <submittedName>
        <fullName evidence="1">Uncharacterized protein</fullName>
    </submittedName>
</protein>
<organism evidence="1 2">
    <name type="scientific">Pyropia yezoensis</name>
    <name type="common">Susabi-nori</name>
    <name type="synonym">Porphyra yezoensis</name>
    <dbReference type="NCBI Taxonomy" id="2788"/>
    <lineage>
        <taxon>Eukaryota</taxon>
        <taxon>Rhodophyta</taxon>
        <taxon>Bangiophyceae</taxon>
        <taxon>Bangiales</taxon>
        <taxon>Bangiaceae</taxon>
        <taxon>Pyropia</taxon>
    </lineage>
</organism>
<evidence type="ECO:0000313" key="2">
    <source>
        <dbReference type="Proteomes" id="UP000798662"/>
    </source>
</evidence>
<comment type="caution">
    <text evidence="1">The sequence shown here is derived from an EMBL/GenBank/DDBJ whole genome shotgun (WGS) entry which is preliminary data.</text>
</comment>
<dbReference type="EMBL" id="CM020618">
    <property type="protein sequence ID" value="KAK1862285.1"/>
    <property type="molecule type" value="Genomic_DNA"/>
</dbReference>
<reference evidence="1" key="1">
    <citation type="submission" date="2019-11" db="EMBL/GenBank/DDBJ databases">
        <title>Nori genome reveals adaptations in red seaweeds to the harsh intertidal environment.</title>
        <authorList>
            <person name="Wang D."/>
            <person name="Mao Y."/>
        </authorList>
    </citation>
    <scope>NUCLEOTIDE SEQUENCE</scope>
    <source>
        <tissue evidence="1">Gametophyte</tissue>
    </source>
</reference>
<dbReference type="Proteomes" id="UP000798662">
    <property type="component" value="Chromosome 1"/>
</dbReference>
<accession>A0ACC3BWL4</accession>
<gene>
    <name evidence="1" type="ORF">I4F81_004859</name>
</gene>